<evidence type="ECO:0000256" key="14">
    <source>
        <dbReference type="ARBA" id="ARBA00023180"/>
    </source>
</evidence>
<name>A0A0U3TKW7_LEPDE</name>
<evidence type="ECO:0000256" key="3">
    <source>
        <dbReference type="ARBA" id="ARBA00022553"/>
    </source>
</evidence>
<evidence type="ECO:0000256" key="10">
    <source>
        <dbReference type="ARBA" id="ARBA00022989"/>
    </source>
</evidence>
<dbReference type="GO" id="GO:0004714">
    <property type="term" value="F:transmembrane receptor protein tyrosine kinase activity"/>
    <property type="evidence" value="ECO:0007669"/>
    <property type="project" value="UniProtKB-EC"/>
</dbReference>
<feature type="transmembrane region" description="Helical" evidence="15">
    <location>
        <begin position="9"/>
        <end position="30"/>
    </location>
</feature>
<evidence type="ECO:0000256" key="8">
    <source>
        <dbReference type="ARBA" id="ARBA00022777"/>
    </source>
</evidence>
<evidence type="ECO:0000259" key="17">
    <source>
        <dbReference type="PROSITE" id="PS50814"/>
    </source>
</evidence>
<dbReference type="SUPFAM" id="SSF56112">
    <property type="entry name" value="Protein kinase-like (PK-like)"/>
    <property type="match status" value="1"/>
</dbReference>
<keyword evidence="3" id="KW-0597">Phosphoprotein</keyword>
<evidence type="ECO:0000256" key="4">
    <source>
        <dbReference type="ARBA" id="ARBA00022679"/>
    </source>
</evidence>
<keyword evidence="6" id="KW-0732">Signal</keyword>
<keyword evidence="7" id="KW-0547">Nucleotide-binding</keyword>
<feature type="domain" description="WIF" evidence="17">
    <location>
        <begin position="26"/>
        <end position="156"/>
    </location>
</feature>
<dbReference type="GO" id="GO:0007169">
    <property type="term" value="P:cell surface receptor protein tyrosine kinase signaling pathway"/>
    <property type="evidence" value="ECO:0007669"/>
    <property type="project" value="TreeGrafter"/>
</dbReference>
<keyword evidence="10 15" id="KW-1133">Transmembrane helix</keyword>
<keyword evidence="9" id="KW-0067">ATP-binding</keyword>
<dbReference type="CDD" id="cd05043">
    <property type="entry name" value="PTK_Ryk"/>
    <property type="match status" value="1"/>
</dbReference>
<evidence type="ECO:0000256" key="12">
    <source>
        <dbReference type="ARBA" id="ARBA00023137"/>
    </source>
</evidence>
<evidence type="ECO:0000259" key="16">
    <source>
        <dbReference type="PROSITE" id="PS50011"/>
    </source>
</evidence>
<keyword evidence="4" id="KW-0808">Transferase</keyword>
<dbReference type="GO" id="GO:0007409">
    <property type="term" value="P:axonogenesis"/>
    <property type="evidence" value="ECO:0007669"/>
    <property type="project" value="TreeGrafter"/>
</dbReference>
<evidence type="ECO:0000256" key="7">
    <source>
        <dbReference type="ARBA" id="ARBA00022741"/>
    </source>
</evidence>
<evidence type="ECO:0000256" key="1">
    <source>
        <dbReference type="ARBA" id="ARBA00004162"/>
    </source>
</evidence>
<dbReference type="PROSITE" id="PS50011">
    <property type="entry name" value="PROTEIN_KINASE_DOM"/>
    <property type="match status" value="1"/>
</dbReference>
<evidence type="ECO:0000313" key="18">
    <source>
        <dbReference type="EMBL" id="ALV82498.1"/>
    </source>
</evidence>
<keyword evidence="8" id="KW-0418">Kinase</keyword>
<evidence type="ECO:0000256" key="15">
    <source>
        <dbReference type="SAM" id="Phobius"/>
    </source>
</evidence>
<evidence type="ECO:0000256" key="11">
    <source>
        <dbReference type="ARBA" id="ARBA00023136"/>
    </source>
</evidence>
<dbReference type="InterPro" id="IPR003306">
    <property type="entry name" value="WIF"/>
</dbReference>
<keyword evidence="5 15" id="KW-0812">Transmembrane</keyword>
<dbReference type="InterPro" id="IPR000719">
    <property type="entry name" value="Prot_kinase_dom"/>
</dbReference>
<dbReference type="InterPro" id="IPR050122">
    <property type="entry name" value="RTK"/>
</dbReference>
<evidence type="ECO:0000256" key="9">
    <source>
        <dbReference type="ARBA" id="ARBA00022840"/>
    </source>
</evidence>
<keyword evidence="11 15" id="KW-0472">Membrane</keyword>
<dbReference type="InterPro" id="IPR001245">
    <property type="entry name" value="Ser-Thr/Tyr_kinase_cat_dom"/>
</dbReference>
<dbReference type="Gene3D" id="1.10.510.10">
    <property type="entry name" value="Transferase(Phosphotransferase) domain 1"/>
    <property type="match status" value="1"/>
</dbReference>
<dbReference type="EMBL" id="KT355579">
    <property type="protein sequence ID" value="ALV82498.1"/>
    <property type="molecule type" value="mRNA"/>
</dbReference>
<evidence type="ECO:0000256" key="2">
    <source>
        <dbReference type="ARBA" id="ARBA00011902"/>
    </source>
</evidence>
<dbReference type="FunFam" id="3.30.200.20:FF:000502">
    <property type="entry name" value="Tyrosine-protein kinase Drl"/>
    <property type="match status" value="1"/>
</dbReference>
<dbReference type="Gene3D" id="3.30.200.20">
    <property type="entry name" value="Phosphorylase Kinase, domain 1"/>
    <property type="match status" value="1"/>
</dbReference>
<dbReference type="SMART" id="SM00469">
    <property type="entry name" value="WIF"/>
    <property type="match status" value="1"/>
</dbReference>
<comment type="subcellular location">
    <subcellularLocation>
        <location evidence="1">Cell membrane</location>
        <topology evidence="1">Single-pass membrane protein</topology>
    </subcellularLocation>
</comment>
<keyword evidence="12" id="KW-0829">Tyrosine-protein kinase</keyword>
<dbReference type="PROSITE" id="PS00109">
    <property type="entry name" value="PROTEIN_KINASE_TYR"/>
    <property type="match status" value="1"/>
</dbReference>
<dbReference type="Pfam" id="PF07714">
    <property type="entry name" value="PK_Tyr_Ser-Thr"/>
    <property type="match status" value="1"/>
</dbReference>
<feature type="domain" description="Protein kinase" evidence="16">
    <location>
        <begin position="274"/>
        <end position="542"/>
    </location>
</feature>
<dbReference type="InterPro" id="IPR008266">
    <property type="entry name" value="Tyr_kinase_AS"/>
</dbReference>
<evidence type="ECO:0000256" key="6">
    <source>
        <dbReference type="ARBA" id="ARBA00022729"/>
    </source>
</evidence>
<keyword evidence="13" id="KW-0675">Receptor</keyword>
<protein>
    <recommendedName>
        <fullName evidence="2">receptor protein-tyrosine kinase</fullName>
        <ecNumber evidence="2">2.7.10.1</ecNumber>
    </recommendedName>
</protein>
<accession>A0A0U3TKW7</accession>
<organism evidence="18">
    <name type="scientific">Leptinotarsa decemlineata</name>
    <name type="common">Colorado potato beetle</name>
    <name type="synonym">Doryphora decemlineata</name>
    <dbReference type="NCBI Taxonomy" id="7539"/>
    <lineage>
        <taxon>Eukaryota</taxon>
        <taxon>Metazoa</taxon>
        <taxon>Ecdysozoa</taxon>
        <taxon>Arthropoda</taxon>
        <taxon>Hexapoda</taxon>
        <taxon>Insecta</taxon>
        <taxon>Pterygota</taxon>
        <taxon>Neoptera</taxon>
        <taxon>Endopterygota</taxon>
        <taxon>Coleoptera</taxon>
        <taxon>Polyphaga</taxon>
        <taxon>Cucujiformia</taxon>
        <taxon>Chrysomeloidea</taxon>
        <taxon>Chrysomelidae</taxon>
        <taxon>Chrysomelinae</taxon>
        <taxon>Doryphorini</taxon>
        <taxon>Leptinotarsa</taxon>
    </lineage>
</organism>
<keyword evidence="14" id="KW-0325">Glycoprotein</keyword>
<dbReference type="GO" id="GO:0005886">
    <property type="term" value="C:plasma membrane"/>
    <property type="evidence" value="ECO:0007669"/>
    <property type="project" value="UniProtKB-SubCell"/>
</dbReference>
<reference evidence="18" key="1">
    <citation type="submission" date="2015-07" db="EMBL/GenBank/DDBJ databases">
        <title>The receptor tyrosine kinases in the Colorado potato beetle Leptinotarsa decemlineata (Say).</title>
        <authorList>
            <person name="Zhu T."/>
        </authorList>
    </citation>
    <scope>NUCLEOTIDE SEQUENCE</scope>
</reference>
<dbReference type="GO" id="GO:0005524">
    <property type="term" value="F:ATP binding"/>
    <property type="evidence" value="ECO:0007669"/>
    <property type="project" value="UniProtKB-KW"/>
</dbReference>
<dbReference type="GO" id="GO:0010976">
    <property type="term" value="P:positive regulation of neuron projection development"/>
    <property type="evidence" value="ECO:0007669"/>
    <property type="project" value="TreeGrafter"/>
</dbReference>
<dbReference type="GO" id="GO:0051897">
    <property type="term" value="P:positive regulation of phosphatidylinositol 3-kinase/protein kinase B signal transduction"/>
    <property type="evidence" value="ECO:0007669"/>
    <property type="project" value="TreeGrafter"/>
</dbReference>
<evidence type="ECO:0000256" key="13">
    <source>
        <dbReference type="ARBA" id="ARBA00023170"/>
    </source>
</evidence>
<dbReference type="GO" id="GO:0043235">
    <property type="term" value="C:receptor complex"/>
    <property type="evidence" value="ECO:0007669"/>
    <property type="project" value="TreeGrafter"/>
</dbReference>
<dbReference type="PANTHER" id="PTHR24416">
    <property type="entry name" value="TYROSINE-PROTEIN KINASE RECEPTOR"/>
    <property type="match status" value="1"/>
</dbReference>
<dbReference type="AlphaFoldDB" id="A0A0U3TKW7"/>
<dbReference type="Gene3D" id="2.60.40.2170">
    <property type="entry name" value="Wnt, WIF domain"/>
    <property type="match status" value="1"/>
</dbReference>
<sequence length="549" mass="62066">MKLFTPGHVILLISIHFATVCGYLNLFLSLPEVQRLLGLRAELFYVRNGIINNYALHFVVLIPSKIDSLHFTWESLVPGQPVSYSMMLETSNSAALPPPKLNISKTGLIPNTLQTFAVSLPCSGTVEGEVDITLIINITLSHENVTTLTFRRKKICLQFEKSTTYISMDSMPQFSNSVNIFYIAVCCALVLILILAFVVTLYYIKDKKTRRTIENGSGPTTTTTTTFLAALPRNSVNASSYGSFRRMPSYSLIDERSKDLQDRIAELTVQRCRVRLSSIILEGTFGKIYQGSYTNEDGTEETVIVKTVTDHASQVQISLLLQEGMAMYSLNHKNILTILRVSIEDHTAPFLLYPYKNYKNLKHVLAKCKVSSEGVHHTLTTQEVVDMALQIIQAMQYLHKKHLLHKDLAARNCVVDDKLNVLVADNALSRDLFPSDYHCLGDNENRPVKWLAIESLLHKSFSPSSDVWSFGVLLWELTTLAQQPYIEIDPFEMAAYLKDGYRLAQPINCPDELFAVMAYCWAMSAEERPTFTQLHVCLQEFYAQLTRYV</sequence>
<feature type="transmembrane region" description="Helical" evidence="15">
    <location>
        <begin position="180"/>
        <end position="204"/>
    </location>
</feature>
<dbReference type="InterPro" id="IPR011009">
    <property type="entry name" value="Kinase-like_dom_sf"/>
</dbReference>
<dbReference type="EC" id="2.7.10.1" evidence="2"/>
<dbReference type="PANTHER" id="PTHR24416:SF349">
    <property type="entry name" value="TYROSINE-PROTEIN KINASE RYK"/>
    <property type="match status" value="1"/>
</dbReference>
<dbReference type="PROSITE" id="PS50814">
    <property type="entry name" value="WIF"/>
    <property type="match status" value="1"/>
</dbReference>
<dbReference type="InterPro" id="IPR038677">
    <property type="entry name" value="WIF_sf"/>
</dbReference>
<dbReference type="OrthoDB" id="535945at2759"/>
<evidence type="ECO:0000256" key="5">
    <source>
        <dbReference type="ARBA" id="ARBA00022692"/>
    </source>
</evidence>
<proteinExistence type="evidence at transcript level"/>
<dbReference type="PRINTS" id="PR00109">
    <property type="entry name" value="TYRKINASE"/>
</dbReference>
<dbReference type="FunFam" id="1.10.510.10:FF:000165">
    <property type="entry name" value="Tyrosine-protein kinase RYK"/>
    <property type="match status" value="1"/>
</dbReference>
<dbReference type="Pfam" id="PF02019">
    <property type="entry name" value="WIF"/>
    <property type="match status" value="1"/>
</dbReference>